<feature type="compositionally biased region" description="Basic residues" evidence="1">
    <location>
        <begin position="258"/>
        <end position="273"/>
    </location>
</feature>
<dbReference type="Proteomes" id="UP001158576">
    <property type="component" value="Chromosome XSR"/>
</dbReference>
<name>A0ABN7SGE9_OIKDI</name>
<feature type="compositionally biased region" description="Low complexity" evidence="1">
    <location>
        <begin position="327"/>
        <end position="337"/>
    </location>
</feature>
<proteinExistence type="predicted"/>
<dbReference type="EMBL" id="OU015569">
    <property type="protein sequence ID" value="CAG5099455.1"/>
    <property type="molecule type" value="Genomic_DNA"/>
</dbReference>
<feature type="region of interest" description="Disordered" evidence="1">
    <location>
        <begin position="314"/>
        <end position="390"/>
    </location>
</feature>
<evidence type="ECO:0000313" key="3">
    <source>
        <dbReference type="Proteomes" id="UP001158576"/>
    </source>
</evidence>
<feature type="compositionally biased region" description="Basic and acidic residues" evidence="1">
    <location>
        <begin position="381"/>
        <end position="390"/>
    </location>
</feature>
<keyword evidence="3" id="KW-1185">Reference proteome</keyword>
<accession>A0ABN7SGE9</accession>
<organism evidence="2 3">
    <name type="scientific">Oikopleura dioica</name>
    <name type="common">Tunicate</name>
    <dbReference type="NCBI Taxonomy" id="34765"/>
    <lineage>
        <taxon>Eukaryota</taxon>
        <taxon>Metazoa</taxon>
        <taxon>Chordata</taxon>
        <taxon>Tunicata</taxon>
        <taxon>Appendicularia</taxon>
        <taxon>Copelata</taxon>
        <taxon>Oikopleuridae</taxon>
        <taxon>Oikopleura</taxon>
    </lineage>
</organism>
<feature type="region of interest" description="Disordered" evidence="1">
    <location>
        <begin position="254"/>
        <end position="273"/>
    </location>
</feature>
<evidence type="ECO:0000313" key="2">
    <source>
        <dbReference type="EMBL" id="CAG5099455.1"/>
    </source>
</evidence>
<gene>
    <name evidence="2" type="ORF">OKIOD_LOCUS8091</name>
</gene>
<evidence type="ECO:0000256" key="1">
    <source>
        <dbReference type="SAM" id="MobiDB-lite"/>
    </source>
</evidence>
<reference evidence="2 3" key="1">
    <citation type="submission" date="2021-04" db="EMBL/GenBank/DDBJ databases">
        <authorList>
            <person name="Bliznina A."/>
        </authorList>
    </citation>
    <scope>NUCLEOTIDE SEQUENCE [LARGE SCALE GENOMIC DNA]</scope>
</reference>
<sequence length="390" mass="41995">MIQQYQLHRIRKIRNQEKRISFIPTLPARSYNRKATGKSSGFGLSNYVDIVTGQKSSNVVPVTLLETSKERGIAQGGATVALGAATGATTAANNPGQHFFATTTPQQQLQTAAAHQAAAQQQQQGQQANSYIPYQQMYTLQQQNLQPLGDNMINVTNGQQMMAQQAMLQQGIAMQQMMPSQMMMAAPGMGYIQMAPSQFGQIGMSHLGPVLIQPFPVQAARAASAPAKPVGRNTQSRGNFGNAASAILCDQSGSNAGKVKKKKPSPSARRRSRLRLIAFLEAKRKKAEEEGIEPTPEERLELETLKMSEGLLNREEPELGNSVETPSSLCQSESSSSNKLLTVAEAVEPTALDETAPKETGETSPPKSCDPETTMPGASKAEPELLKTEA</sequence>
<protein>
    <submittedName>
        <fullName evidence="2">Oidioi.mRNA.OKI2018_I69.XSR.g16533.t2.cds</fullName>
    </submittedName>
</protein>